<dbReference type="OrthoDB" id="447118at2759"/>
<reference evidence="1" key="1">
    <citation type="submission" date="2021-02" db="EMBL/GenBank/DDBJ databases">
        <authorList>
            <person name="Dougan E. K."/>
            <person name="Rhodes N."/>
            <person name="Thang M."/>
            <person name="Chan C."/>
        </authorList>
    </citation>
    <scope>NUCLEOTIDE SEQUENCE</scope>
</reference>
<evidence type="ECO:0008006" key="3">
    <source>
        <dbReference type="Google" id="ProtNLM"/>
    </source>
</evidence>
<comment type="caution">
    <text evidence="1">The sequence shown here is derived from an EMBL/GenBank/DDBJ whole genome shotgun (WGS) entry which is preliminary data.</text>
</comment>
<name>A0A812NCQ7_9DINO</name>
<evidence type="ECO:0000313" key="2">
    <source>
        <dbReference type="Proteomes" id="UP000604046"/>
    </source>
</evidence>
<proteinExistence type="predicted"/>
<accession>A0A812NCQ7</accession>
<sequence>MKDPVVPLKLALYGHPDSGGIWERHCETELKKVGFEPVLTDIWKSVFYNADLELLMVIYVDDFKLAGPTKNIQKGWESIACLGYLWGIIDEEPNPSRLWNGSDATRTQPDDSTFFKLLDREP</sequence>
<dbReference type="AlphaFoldDB" id="A0A812NCQ7"/>
<dbReference type="Proteomes" id="UP000604046">
    <property type="component" value="Unassembled WGS sequence"/>
</dbReference>
<dbReference type="EMBL" id="CAJNDS010001868">
    <property type="protein sequence ID" value="CAE7285864.1"/>
    <property type="molecule type" value="Genomic_DNA"/>
</dbReference>
<keyword evidence="2" id="KW-1185">Reference proteome</keyword>
<evidence type="ECO:0000313" key="1">
    <source>
        <dbReference type="EMBL" id="CAE7285864.1"/>
    </source>
</evidence>
<gene>
    <name evidence="1" type="ORF">SNAT2548_LOCUS15128</name>
</gene>
<organism evidence="1 2">
    <name type="scientific">Symbiodinium natans</name>
    <dbReference type="NCBI Taxonomy" id="878477"/>
    <lineage>
        <taxon>Eukaryota</taxon>
        <taxon>Sar</taxon>
        <taxon>Alveolata</taxon>
        <taxon>Dinophyceae</taxon>
        <taxon>Suessiales</taxon>
        <taxon>Symbiodiniaceae</taxon>
        <taxon>Symbiodinium</taxon>
    </lineage>
</organism>
<protein>
    <recommendedName>
        <fullName evidence="3">Reverse transcriptase Ty1/copia-type domain-containing protein</fullName>
    </recommendedName>
</protein>